<dbReference type="PANTHER" id="PTHR34062:SF1">
    <property type="entry name" value="NADH-UBIQUINONE OXIDOREDUCTASE 21KDA SUBUNIT N-TERMINAL DOMAIN-CONTAINING PROTEIN"/>
    <property type="match status" value="1"/>
</dbReference>
<feature type="domain" description="NADH-ubiquinone oxidoreductase 21kDa subunit C-terminal fungi" evidence="3">
    <location>
        <begin position="109"/>
        <end position="182"/>
    </location>
</feature>
<feature type="domain" description="NADH-ubiquinone oxidoreductase 21kDa subunit N-terminal" evidence="2">
    <location>
        <begin position="14"/>
        <end position="99"/>
    </location>
</feature>
<dbReference type="Pfam" id="PF12853">
    <property type="entry name" value="NADH_u_ox_C"/>
    <property type="match status" value="1"/>
</dbReference>
<sequence length="210" mass="23488">MVEIPKVEIDTSTRPYPPIDRDPHFKRVVAYMRPSDYGVWAAIAASGPAIIWCLHTVMPGPGGPAMLRHVRRNAFYIGAFAGFLKAYQRSSLRFMGFYENSRETIRDLKEMKARVARGEPLYGRSILPENVQRIAAANSKNSQMMLHFIPWFNFVNHNHHGVDVTKYYEDAIAEEEEQQLAKKNAGSVSDAAIEKVANGAFGNGEKSASA</sequence>
<dbReference type="Pfam" id="PF10785">
    <property type="entry name" value="NADH-u_ox-rdase"/>
    <property type="match status" value="1"/>
</dbReference>
<organism evidence="4 5">
    <name type="scientific">Tieghemiomyces parasiticus</name>
    <dbReference type="NCBI Taxonomy" id="78921"/>
    <lineage>
        <taxon>Eukaryota</taxon>
        <taxon>Fungi</taxon>
        <taxon>Fungi incertae sedis</taxon>
        <taxon>Zoopagomycota</taxon>
        <taxon>Kickxellomycotina</taxon>
        <taxon>Dimargaritomycetes</taxon>
        <taxon>Dimargaritales</taxon>
        <taxon>Dimargaritaceae</taxon>
        <taxon>Tieghemiomyces</taxon>
    </lineage>
</organism>
<evidence type="ECO:0000259" key="2">
    <source>
        <dbReference type="Pfam" id="PF10785"/>
    </source>
</evidence>
<evidence type="ECO:0000313" key="4">
    <source>
        <dbReference type="EMBL" id="KAJ1928489.1"/>
    </source>
</evidence>
<accession>A0A9W8AFM0</accession>
<keyword evidence="1" id="KW-0472">Membrane</keyword>
<reference evidence="4" key="1">
    <citation type="submission" date="2022-07" db="EMBL/GenBank/DDBJ databases">
        <title>Phylogenomic reconstructions and comparative analyses of Kickxellomycotina fungi.</title>
        <authorList>
            <person name="Reynolds N.K."/>
            <person name="Stajich J.E."/>
            <person name="Barry K."/>
            <person name="Grigoriev I.V."/>
            <person name="Crous P."/>
            <person name="Smith M.E."/>
        </authorList>
    </citation>
    <scope>NUCLEOTIDE SEQUENCE</scope>
    <source>
        <strain evidence="4">RSA 861</strain>
    </source>
</reference>
<keyword evidence="1" id="KW-0812">Transmembrane</keyword>
<dbReference type="InterPro" id="IPR053229">
    <property type="entry name" value="NADH-Q_oxidrdct_subunit"/>
</dbReference>
<keyword evidence="5" id="KW-1185">Reference proteome</keyword>
<feature type="transmembrane region" description="Helical" evidence="1">
    <location>
        <begin position="37"/>
        <end position="58"/>
    </location>
</feature>
<dbReference type="InterPro" id="IPR019721">
    <property type="entry name" value="NADH-UbQ_OxRdtase_su21_N"/>
</dbReference>
<name>A0A9W8AFM0_9FUNG</name>
<keyword evidence="1" id="KW-1133">Transmembrane helix</keyword>
<evidence type="ECO:0000259" key="3">
    <source>
        <dbReference type="Pfam" id="PF12853"/>
    </source>
</evidence>
<evidence type="ECO:0008006" key="6">
    <source>
        <dbReference type="Google" id="ProtNLM"/>
    </source>
</evidence>
<dbReference type="InterPro" id="IPR024549">
    <property type="entry name" value="NADH-UbQ_OxRdtase_su21_C_fun"/>
</dbReference>
<dbReference type="OrthoDB" id="196140at2759"/>
<dbReference type="AlphaFoldDB" id="A0A9W8AFM0"/>
<comment type="caution">
    <text evidence="4">The sequence shown here is derived from an EMBL/GenBank/DDBJ whole genome shotgun (WGS) entry which is preliminary data.</text>
</comment>
<evidence type="ECO:0000256" key="1">
    <source>
        <dbReference type="SAM" id="Phobius"/>
    </source>
</evidence>
<gene>
    <name evidence="4" type="ORF">IWQ60_002007</name>
</gene>
<dbReference type="EMBL" id="JANBPT010000071">
    <property type="protein sequence ID" value="KAJ1928489.1"/>
    <property type="molecule type" value="Genomic_DNA"/>
</dbReference>
<evidence type="ECO:0000313" key="5">
    <source>
        <dbReference type="Proteomes" id="UP001150569"/>
    </source>
</evidence>
<proteinExistence type="predicted"/>
<dbReference type="PANTHER" id="PTHR34062">
    <property type="entry name" value="OXIDOREDUCTASE 21 KDA SUBUNIT, PUTATIVE (AFU_ORTHOLOGUE AFUA_4G04750)-RELATED"/>
    <property type="match status" value="1"/>
</dbReference>
<protein>
    <recommendedName>
        <fullName evidence="6">NADH-ubiquinone oxidoreductase 21 kDa subunit</fullName>
    </recommendedName>
</protein>
<dbReference type="Proteomes" id="UP001150569">
    <property type="component" value="Unassembled WGS sequence"/>
</dbReference>